<feature type="compositionally biased region" description="Basic and acidic residues" evidence="1">
    <location>
        <begin position="61"/>
        <end position="71"/>
    </location>
</feature>
<feature type="compositionally biased region" description="Low complexity" evidence="1">
    <location>
        <begin position="193"/>
        <end position="204"/>
    </location>
</feature>
<dbReference type="AlphaFoldDB" id="A0AAP0I1P7"/>
<dbReference type="EMBL" id="JBBNAG010000009">
    <property type="protein sequence ID" value="KAK9104369.1"/>
    <property type="molecule type" value="Genomic_DNA"/>
</dbReference>
<accession>A0AAP0I1P7</accession>
<comment type="caution">
    <text evidence="3">The sequence shown here is derived from an EMBL/GenBank/DDBJ whole genome shotgun (WGS) entry which is preliminary data.</text>
</comment>
<keyword evidence="4" id="KW-1185">Reference proteome</keyword>
<keyword evidence="2" id="KW-0472">Membrane</keyword>
<evidence type="ECO:0000313" key="4">
    <source>
        <dbReference type="Proteomes" id="UP001419268"/>
    </source>
</evidence>
<feature type="region of interest" description="Disordered" evidence="1">
    <location>
        <begin position="58"/>
        <end position="107"/>
    </location>
</feature>
<keyword evidence="2" id="KW-0812">Transmembrane</keyword>
<evidence type="ECO:0000256" key="1">
    <source>
        <dbReference type="SAM" id="MobiDB-lite"/>
    </source>
</evidence>
<evidence type="ECO:0000313" key="3">
    <source>
        <dbReference type="EMBL" id="KAK9104369.1"/>
    </source>
</evidence>
<proteinExistence type="predicted"/>
<dbReference type="Proteomes" id="UP001419268">
    <property type="component" value="Unassembled WGS sequence"/>
</dbReference>
<keyword evidence="2" id="KW-1133">Transmembrane helix</keyword>
<protein>
    <submittedName>
        <fullName evidence="3">Uncharacterized protein</fullName>
    </submittedName>
</protein>
<name>A0AAP0I1P7_9MAGN</name>
<evidence type="ECO:0000256" key="2">
    <source>
        <dbReference type="SAM" id="Phobius"/>
    </source>
</evidence>
<feature type="compositionally biased region" description="Gly residues" evidence="1">
    <location>
        <begin position="94"/>
        <end position="103"/>
    </location>
</feature>
<feature type="transmembrane region" description="Helical" evidence="2">
    <location>
        <begin position="6"/>
        <end position="23"/>
    </location>
</feature>
<organism evidence="3 4">
    <name type="scientific">Stephania cephalantha</name>
    <dbReference type="NCBI Taxonomy" id="152367"/>
    <lineage>
        <taxon>Eukaryota</taxon>
        <taxon>Viridiplantae</taxon>
        <taxon>Streptophyta</taxon>
        <taxon>Embryophyta</taxon>
        <taxon>Tracheophyta</taxon>
        <taxon>Spermatophyta</taxon>
        <taxon>Magnoliopsida</taxon>
        <taxon>Ranunculales</taxon>
        <taxon>Menispermaceae</taxon>
        <taxon>Menispermoideae</taxon>
        <taxon>Cissampelideae</taxon>
        <taxon>Stephania</taxon>
    </lineage>
</organism>
<sequence>MAGFLVVIWGIFAFTALLMRWNAMKYRQKGLPPGTMGLPVIGETREFLKQGPNFMRRQRARGRDRVGKRESAGAPAVSRLGGTGPRWSGKAAVIGGGRPGGLRGTAASGRLRGCATARLRCGDDGGGEASDAVAEAPAAGRGPATMPAAAIPATATNDSSGGSAVRQWPWLRGGDSGQWRELLGAEDGDSDAGEGPAAAAPATR</sequence>
<gene>
    <name evidence="3" type="ORF">Scep_021213</name>
</gene>
<feature type="region of interest" description="Disordered" evidence="1">
    <location>
        <begin position="124"/>
        <end position="204"/>
    </location>
</feature>
<reference evidence="3 4" key="1">
    <citation type="submission" date="2024-01" db="EMBL/GenBank/DDBJ databases">
        <title>Genome assemblies of Stephania.</title>
        <authorList>
            <person name="Yang L."/>
        </authorList>
    </citation>
    <scope>NUCLEOTIDE SEQUENCE [LARGE SCALE GENOMIC DNA]</scope>
    <source>
        <strain evidence="3">JXDWG</strain>
        <tissue evidence="3">Leaf</tissue>
    </source>
</reference>
<feature type="compositionally biased region" description="Low complexity" evidence="1">
    <location>
        <begin position="129"/>
        <end position="156"/>
    </location>
</feature>